<dbReference type="InterPro" id="IPR003675">
    <property type="entry name" value="Rce1/LyrA-like_dom"/>
</dbReference>
<feature type="transmembrane region" description="Helical" evidence="1">
    <location>
        <begin position="165"/>
        <end position="187"/>
    </location>
</feature>
<evidence type="ECO:0000259" key="2">
    <source>
        <dbReference type="Pfam" id="PF02517"/>
    </source>
</evidence>
<dbReference type="Proteomes" id="UP001202244">
    <property type="component" value="Chromosome"/>
</dbReference>
<feature type="transmembrane region" description="Helical" evidence="1">
    <location>
        <begin position="68"/>
        <end position="87"/>
    </location>
</feature>
<organism evidence="3 4">
    <name type="scientific">Streptomyces tubbatahanensis</name>
    <dbReference type="NCBI Taxonomy" id="2923272"/>
    <lineage>
        <taxon>Bacteria</taxon>
        <taxon>Bacillati</taxon>
        <taxon>Actinomycetota</taxon>
        <taxon>Actinomycetes</taxon>
        <taxon>Kitasatosporales</taxon>
        <taxon>Streptomycetaceae</taxon>
        <taxon>Streptomyces</taxon>
    </lineage>
</organism>
<gene>
    <name evidence="3" type="ORF">MMF93_09845</name>
</gene>
<reference evidence="3 4" key="1">
    <citation type="journal article" date="2023" name="Microbiol. Spectr.">
        <title>Synergy between Genome Mining, Metabolomics, and Bioinformatics Uncovers Antibacterial Chlorinated Carbazole Alkaloids and Their Biosynthetic Gene Cluster from Streptomyces tubbatahanensis sp. nov., a Novel Actinomycete Isolated from Sulu Sea, Philippines.</title>
        <authorList>
            <person name="Tenebro C.P."/>
            <person name="Trono D.J.V.L."/>
            <person name="Balida L.A.P."/>
            <person name="Bayog L.K.A."/>
            <person name="Bruna J.R."/>
            <person name="Sabido E.M."/>
            <person name="Caspe D.P.C."/>
            <person name="de Los Santos E.L.C."/>
            <person name="Saludes J.P."/>
            <person name="Dalisay D.S."/>
        </authorList>
    </citation>
    <scope>NUCLEOTIDE SEQUENCE [LARGE SCALE GENOMIC DNA]</scope>
    <source>
        <strain evidence="3 4">DSD3025</strain>
    </source>
</reference>
<evidence type="ECO:0000256" key="1">
    <source>
        <dbReference type="SAM" id="Phobius"/>
    </source>
</evidence>
<evidence type="ECO:0000313" key="3">
    <source>
        <dbReference type="EMBL" id="UNS96779.1"/>
    </source>
</evidence>
<dbReference type="EMBL" id="CP093846">
    <property type="protein sequence ID" value="UNS96779.1"/>
    <property type="molecule type" value="Genomic_DNA"/>
</dbReference>
<feature type="transmembrane region" description="Helical" evidence="1">
    <location>
        <begin position="199"/>
        <end position="219"/>
    </location>
</feature>
<dbReference type="PANTHER" id="PTHR39430">
    <property type="entry name" value="MEMBRANE-ASSOCIATED PROTEASE-RELATED"/>
    <property type="match status" value="1"/>
</dbReference>
<dbReference type="RefSeq" id="WP_242750810.1">
    <property type="nucleotide sequence ID" value="NZ_CP093846.1"/>
</dbReference>
<keyword evidence="1" id="KW-0812">Transmembrane</keyword>
<feature type="transmembrane region" description="Helical" evidence="1">
    <location>
        <begin position="225"/>
        <end position="245"/>
    </location>
</feature>
<protein>
    <submittedName>
        <fullName evidence="3">CPBP family intramembrane metalloprotease</fullName>
    </submittedName>
</protein>
<feature type="transmembrane region" description="Helical" evidence="1">
    <location>
        <begin position="301"/>
        <end position="320"/>
    </location>
</feature>
<keyword evidence="3" id="KW-0378">Hydrolase</keyword>
<keyword evidence="3" id="KW-0482">Metalloprotease</keyword>
<name>A0ABY3XQP5_9ACTN</name>
<feature type="transmembrane region" description="Helical" evidence="1">
    <location>
        <begin position="93"/>
        <end position="112"/>
    </location>
</feature>
<feature type="transmembrane region" description="Helical" evidence="1">
    <location>
        <begin position="257"/>
        <end position="275"/>
    </location>
</feature>
<keyword evidence="4" id="KW-1185">Reference proteome</keyword>
<feature type="transmembrane region" description="Helical" evidence="1">
    <location>
        <begin position="140"/>
        <end position="159"/>
    </location>
</feature>
<keyword evidence="3" id="KW-0645">Protease</keyword>
<proteinExistence type="predicted"/>
<dbReference type="GO" id="GO:0008237">
    <property type="term" value="F:metallopeptidase activity"/>
    <property type="evidence" value="ECO:0007669"/>
    <property type="project" value="UniProtKB-KW"/>
</dbReference>
<accession>A0ABY3XQP5</accession>
<dbReference type="Pfam" id="PF02517">
    <property type="entry name" value="Rce1-like"/>
    <property type="match status" value="1"/>
</dbReference>
<dbReference type="PANTHER" id="PTHR39430:SF1">
    <property type="entry name" value="PROTEASE"/>
    <property type="match status" value="1"/>
</dbReference>
<keyword evidence="1" id="KW-1133">Transmembrane helix</keyword>
<feature type="domain" description="CAAX prenyl protease 2/Lysostaphin resistance protein A-like" evidence="2">
    <location>
        <begin position="170"/>
        <end position="261"/>
    </location>
</feature>
<sequence length="342" mass="35376">MSPTGRRCAAARAHSVPVNAAATGRRRRQKRMGMSFRNAQSLRSLKNLFSQAPFTGASRRVRSAWVRLAVMAALFLVVIALAAGIRAMAGDSAVLAVPGGAVVVLGALVLYAKSVRLLEQRPVSELDPAVAGATLRDGTLVGVVLFAFTLVVIALFGSYGTEGGVSVSGALAVFATMAGVALTEELLFRGVVFRLLEELTGTWGALITSGLLFGTIHLLNAHTTVWGALAIAIEAGLMLGAAYAATRTLWLPIGLHLGWNFAEGGIFGVSVSGNANGQTGLLHGVLSGSDALTGGGVGPEASVVAIFVCSIPTIVFLRLAKRRGHLHTRRRIRSAATSGTAA</sequence>
<evidence type="ECO:0000313" key="4">
    <source>
        <dbReference type="Proteomes" id="UP001202244"/>
    </source>
</evidence>
<keyword evidence="1" id="KW-0472">Membrane</keyword>